<evidence type="ECO:0000313" key="2">
    <source>
        <dbReference type="Proteomes" id="UP000004550"/>
    </source>
</evidence>
<dbReference type="EMBL" id="CP013070">
    <property type="protein sequence ID" value="APL96036.1"/>
    <property type="molecule type" value="Genomic_DNA"/>
</dbReference>
<protein>
    <submittedName>
        <fullName evidence="1">Uncharacterized protein</fullName>
    </submittedName>
</protein>
<gene>
    <name evidence="1" type="ORF">SIDU_16805</name>
</gene>
<dbReference type="AlphaFoldDB" id="A0A1L5BT31"/>
<proteinExistence type="predicted"/>
<organism evidence="1 2">
    <name type="scientific">Sphingobium indicum (strain DSM 16412 / CCM 7286 / MTCC 6364 / B90A)</name>
    <dbReference type="NCBI Taxonomy" id="861109"/>
    <lineage>
        <taxon>Bacteria</taxon>
        <taxon>Pseudomonadati</taxon>
        <taxon>Pseudomonadota</taxon>
        <taxon>Alphaproteobacteria</taxon>
        <taxon>Sphingomonadales</taxon>
        <taxon>Sphingomonadaceae</taxon>
        <taxon>Sphingobium</taxon>
    </lineage>
</organism>
<evidence type="ECO:0000313" key="1">
    <source>
        <dbReference type="EMBL" id="APL96036.1"/>
    </source>
</evidence>
<reference evidence="1 2" key="1">
    <citation type="journal article" date="2012" name="J. Bacteriol.">
        <title>Genome sequence of Sphingobium indicum B90A, a hexachlorocyclohexane-degrading bacterium.</title>
        <authorList>
            <person name="Anand S."/>
            <person name="Sangwan N."/>
            <person name="Lata P."/>
            <person name="Kaur J."/>
            <person name="Dua A."/>
            <person name="Singh A.K."/>
            <person name="Verma M."/>
            <person name="Kaur J."/>
            <person name="Khurana J.P."/>
            <person name="Khurana P."/>
            <person name="Mathur S."/>
            <person name="Lal R."/>
        </authorList>
    </citation>
    <scope>NUCLEOTIDE SEQUENCE [LARGE SCALE GENOMIC DNA]</scope>
    <source>
        <strain evidence="2">DSM 16412 / CCM 7286 / MTCC 6364 / B90A</strain>
    </source>
</reference>
<accession>A0A1L5BT31</accession>
<dbReference type="Proteomes" id="UP000004550">
    <property type="component" value="Chromosome"/>
</dbReference>
<sequence>MQGNPAYPDHVGVDRPNALWIAQITKTHQHRIILTPKHGERFDIFGFVVCLLPFVQLELPREGRFQVRVIEHTRHHGINAAPFGSA</sequence>
<dbReference type="KEGG" id="sinb:SIDU_16805"/>
<name>A0A1L5BT31_SPHIB</name>